<protein>
    <submittedName>
        <fullName evidence="1">PIN domain protein</fullName>
    </submittedName>
</protein>
<dbReference type="KEGG" id="taz:TREAZ_0842"/>
<keyword evidence="2" id="KW-1185">Reference proteome</keyword>
<evidence type="ECO:0000313" key="2">
    <source>
        <dbReference type="Proteomes" id="UP000009222"/>
    </source>
</evidence>
<reference evidence="1 2" key="2">
    <citation type="journal article" date="2011" name="ISME J.">
        <title>RNA-seq reveals cooperative metabolic interactions between two termite-gut spirochete species in co-culture.</title>
        <authorList>
            <person name="Rosenthal A.Z."/>
            <person name="Matson E.G."/>
            <person name="Eldar A."/>
            <person name="Leadbetter J.R."/>
        </authorList>
    </citation>
    <scope>NUCLEOTIDE SEQUENCE [LARGE SCALE GENOMIC DNA]</scope>
    <source>
        <strain evidence="2">ATCC BAA-888 / DSM 13862 / ZAS-9</strain>
    </source>
</reference>
<reference evidence="2" key="1">
    <citation type="submission" date="2009-12" db="EMBL/GenBank/DDBJ databases">
        <title>Complete sequence of Treponema azotonutricium strain ZAS-9.</title>
        <authorList>
            <person name="Tetu S.G."/>
            <person name="Matson E."/>
            <person name="Ren Q."/>
            <person name="Seshadri R."/>
            <person name="Elbourne L."/>
            <person name="Hassan K.A."/>
            <person name="Durkin A."/>
            <person name="Radune D."/>
            <person name="Mohamoud Y."/>
            <person name="Shay R."/>
            <person name="Jin S."/>
            <person name="Zhang X."/>
            <person name="Lucey K."/>
            <person name="Ballor N.R."/>
            <person name="Ottesen E."/>
            <person name="Rosenthal R."/>
            <person name="Allen A."/>
            <person name="Leadbetter J.R."/>
            <person name="Paulsen I.T."/>
        </authorList>
    </citation>
    <scope>NUCLEOTIDE SEQUENCE [LARGE SCALE GENOMIC DNA]</scope>
    <source>
        <strain evidence="2">ATCC BAA-888 / DSM 13862 / ZAS-9</strain>
    </source>
</reference>
<accession>F5Y9J7</accession>
<organism evidence="1 2">
    <name type="scientific">Leadbettera azotonutricia (strain ATCC BAA-888 / DSM 13862 / ZAS-9)</name>
    <name type="common">Treponema azotonutricium</name>
    <dbReference type="NCBI Taxonomy" id="545695"/>
    <lineage>
        <taxon>Bacteria</taxon>
        <taxon>Pseudomonadati</taxon>
        <taxon>Spirochaetota</taxon>
        <taxon>Spirochaetia</taxon>
        <taxon>Spirochaetales</taxon>
        <taxon>Breznakiellaceae</taxon>
        <taxon>Leadbettera</taxon>
    </lineage>
</organism>
<dbReference type="EMBL" id="CP001841">
    <property type="protein sequence ID" value="AEF82176.1"/>
    <property type="molecule type" value="Genomic_DNA"/>
</dbReference>
<gene>
    <name evidence="1" type="ordered locus">TREAZ_0842</name>
</gene>
<dbReference type="AlphaFoldDB" id="F5Y9J7"/>
<dbReference type="Proteomes" id="UP000009222">
    <property type="component" value="Chromosome"/>
</dbReference>
<sequence length="85" mass="9069">MDFADATLVFAAEKTGIRSIISIDADFDIYRLPGKVRINNPAASREVCCSLKELDSGLNTFLTAPRGGVLTPSPRINLTSLKAGS</sequence>
<dbReference type="HOGENOM" id="CLU_2511701_0_0_12"/>
<dbReference type="InParanoid" id="F5Y9J7"/>
<proteinExistence type="predicted"/>
<evidence type="ECO:0000313" key="1">
    <source>
        <dbReference type="EMBL" id="AEF82176.1"/>
    </source>
</evidence>
<dbReference type="eggNOG" id="COG2402">
    <property type="taxonomic scope" value="Bacteria"/>
</dbReference>
<name>F5Y9J7_LEAAZ</name>